<sequence length="350" mass="40663">MELSLLWKISKWVSHTNDVGRDHLRHVCLSCIVHYGCELCSMMEEFGAIMGISNFDQILLPPKHADPILLLDEVLSIPYRVGFSWSMNDGFDLHAVVDHFFEAVNEEFYPETLTVTVLAGFFLTGDFSEIDTMVLDAIDGMDRENPVPMILGEMLNGLDELKEGMCPYFKGSPLLLQIWLYEYFALITAPKKHPLDYQPCHYRHRSLSFAWWRIRNMTIDTFERGAIMLVATQKTSFYYPSRIKHQWGCIQSIPKEVKPCHIDTWTHRFLDRLANTRARRLRIIDFVETCFVYSNHPYAIWLEEDIHRASDDAAYIDRERSKAMGLLVSLEDESEGSTNVKKTEYNDPNM</sequence>
<dbReference type="AlphaFoldDB" id="A0A2N9FFG2"/>
<dbReference type="EMBL" id="OIVN01000791">
    <property type="protein sequence ID" value="SPC85641.1"/>
    <property type="molecule type" value="Genomic_DNA"/>
</dbReference>
<organism evidence="1">
    <name type="scientific">Fagus sylvatica</name>
    <name type="common">Beechnut</name>
    <dbReference type="NCBI Taxonomy" id="28930"/>
    <lineage>
        <taxon>Eukaryota</taxon>
        <taxon>Viridiplantae</taxon>
        <taxon>Streptophyta</taxon>
        <taxon>Embryophyta</taxon>
        <taxon>Tracheophyta</taxon>
        <taxon>Spermatophyta</taxon>
        <taxon>Magnoliopsida</taxon>
        <taxon>eudicotyledons</taxon>
        <taxon>Gunneridae</taxon>
        <taxon>Pentapetalae</taxon>
        <taxon>rosids</taxon>
        <taxon>fabids</taxon>
        <taxon>Fagales</taxon>
        <taxon>Fagaceae</taxon>
        <taxon>Fagus</taxon>
    </lineage>
</organism>
<accession>A0A2N9FFG2</accession>
<name>A0A2N9FFG2_FAGSY</name>
<evidence type="ECO:0000313" key="1">
    <source>
        <dbReference type="EMBL" id="SPC85641.1"/>
    </source>
</evidence>
<protein>
    <recommendedName>
        <fullName evidence="2">Aminotransferase-like plant mobile domain-containing protein</fullName>
    </recommendedName>
</protein>
<evidence type="ECO:0008006" key="2">
    <source>
        <dbReference type="Google" id="ProtNLM"/>
    </source>
</evidence>
<reference evidence="1" key="1">
    <citation type="submission" date="2018-02" db="EMBL/GenBank/DDBJ databases">
        <authorList>
            <person name="Cohen D.B."/>
            <person name="Kent A.D."/>
        </authorList>
    </citation>
    <scope>NUCLEOTIDE SEQUENCE</scope>
</reference>
<proteinExistence type="predicted"/>
<gene>
    <name evidence="1" type="ORF">FSB_LOCUS13523</name>
</gene>